<proteinExistence type="predicted"/>
<reference evidence="2 3" key="1">
    <citation type="journal article" date="2008" name="Int. J. Syst. Evol. Microbiol.">
        <title>Description of Roseateles aquatilis sp. nov. and Roseateles terrae sp. nov., in the class Betaproteobacteria, and emended description of the genus Roseateles.</title>
        <authorList>
            <person name="Gomila M."/>
            <person name="Bowien B."/>
            <person name="Falsen E."/>
            <person name="Moore E.R."/>
            <person name="Lalucat J."/>
        </authorList>
    </citation>
    <scope>NUCLEOTIDE SEQUENCE [LARGE SCALE GENOMIC DNA]</scope>
    <source>
        <strain evidence="2 3">CCUG 48205</strain>
    </source>
</reference>
<name>A0A246J2X4_9BURK</name>
<dbReference type="EMBL" id="NIOF01000010">
    <property type="protein sequence ID" value="OWQ86935.1"/>
    <property type="molecule type" value="Genomic_DNA"/>
</dbReference>
<dbReference type="AlphaFoldDB" id="A0A246J2X4"/>
<organism evidence="2 3">
    <name type="scientific">Roseateles aquatilis</name>
    <dbReference type="NCBI Taxonomy" id="431061"/>
    <lineage>
        <taxon>Bacteria</taxon>
        <taxon>Pseudomonadati</taxon>
        <taxon>Pseudomonadota</taxon>
        <taxon>Betaproteobacteria</taxon>
        <taxon>Burkholderiales</taxon>
        <taxon>Sphaerotilaceae</taxon>
        <taxon>Roseateles</taxon>
    </lineage>
</organism>
<keyword evidence="1" id="KW-0812">Transmembrane</keyword>
<accession>A0A246J2X4</accession>
<evidence type="ECO:0000313" key="2">
    <source>
        <dbReference type="EMBL" id="OWQ86935.1"/>
    </source>
</evidence>
<protein>
    <submittedName>
        <fullName evidence="2">Uncharacterized protein</fullName>
    </submittedName>
</protein>
<dbReference type="Proteomes" id="UP000197468">
    <property type="component" value="Unassembled WGS sequence"/>
</dbReference>
<keyword evidence="1" id="KW-0472">Membrane</keyword>
<gene>
    <name evidence="2" type="ORF">CDN99_19735</name>
</gene>
<feature type="transmembrane region" description="Helical" evidence="1">
    <location>
        <begin position="24"/>
        <end position="45"/>
    </location>
</feature>
<keyword evidence="3" id="KW-1185">Reference proteome</keyword>
<sequence>MALQIESEERPADGHVRRIKDLSLFFFGILVLSTVIGYSLTVLVADCVAEEDRRWATSTLACWAG</sequence>
<evidence type="ECO:0000256" key="1">
    <source>
        <dbReference type="SAM" id="Phobius"/>
    </source>
</evidence>
<comment type="caution">
    <text evidence="2">The sequence shown here is derived from an EMBL/GenBank/DDBJ whole genome shotgun (WGS) entry which is preliminary data.</text>
</comment>
<evidence type="ECO:0000313" key="3">
    <source>
        <dbReference type="Proteomes" id="UP000197468"/>
    </source>
</evidence>
<keyword evidence="1" id="KW-1133">Transmembrane helix</keyword>